<dbReference type="GO" id="GO:0000814">
    <property type="term" value="C:ESCRT II complex"/>
    <property type="evidence" value="ECO:0007669"/>
    <property type="project" value="InterPro"/>
</dbReference>
<evidence type="ECO:0000313" key="4">
    <source>
        <dbReference type="EMBL" id="ETO15592.1"/>
    </source>
</evidence>
<dbReference type="InterPro" id="IPR036388">
    <property type="entry name" value="WH-like_DNA-bd_sf"/>
</dbReference>
<dbReference type="PANTHER" id="PTHR13149:SF0">
    <property type="entry name" value="VACUOLAR PROTEIN-SORTING-ASSOCIATED PROTEIN 25"/>
    <property type="match status" value="1"/>
</dbReference>
<dbReference type="GO" id="GO:0005198">
    <property type="term" value="F:structural molecule activity"/>
    <property type="evidence" value="ECO:0007669"/>
    <property type="project" value="TreeGrafter"/>
</dbReference>
<comment type="similarity">
    <text evidence="1">Belongs to the VPS25 family.</text>
</comment>
<dbReference type="Gene3D" id="1.10.10.10">
    <property type="entry name" value="Winged helix-like DNA-binding domain superfamily/Winged helix DNA-binding domain"/>
    <property type="match status" value="1"/>
</dbReference>
<dbReference type="AlphaFoldDB" id="X6MQ79"/>
<comment type="caution">
    <text evidence="4">The sequence shown here is derived from an EMBL/GenBank/DDBJ whole genome shotgun (WGS) entry which is preliminary data.</text>
</comment>
<protein>
    <recommendedName>
        <fullName evidence="6">Vacuolar protein-sorting-associated protein 25</fullName>
    </recommendedName>
</protein>
<dbReference type="InterPro" id="IPR008570">
    <property type="entry name" value="ESCRT-II_cplx_Vps25-sub"/>
</dbReference>
<accession>X6MQ79</accession>
<keyword evidence="5" id="KW-1185">Reference proteome</keyword>
<dbReference type="GO" id="GO:0043328">
    <property type="term" value="P:protein transport to vacuole involved in ubiquitin-dependent protein catabolic process via the multivesicular body sorting pathway"/>
    <property type="evidence" value="ECO:0007669"/>
    <property type="project" value="TreeGrafter"/>
</dbReference>
<evidence type="ECO:0000256" key="1">
    <source>
        <dbReference type="ARBA" id="ARBA00009674"/>
    </source>
</evidence>
<evidence type="ECO:0000256" key="2">
    <source>
        <dbReference type="ARBA" id="ARBA00022448"/>
    </source>
</evidence>
<keyword evidence="3" id="KW-0653">Protein transport</keyword>
<name>X6MQ79_RETFI</name>
<dbReference type="PANTHER" id="PTHR13149">
    <property type="entry name" value="VACUOLAR PROTEIN SORTING-ASSOCIATED PROTEIN VPS25"/>
    <property type="match status" value="1"/>
</dbReference>
<dbReference type="Pfam" id="PF05871">
    <property type="entry name" value="ESCRT-II"/>
    <property type="match status" value="1"/>
</dbReference>
<keyword evidence="2" id="KW-0813">Transport</keyword>
<sequence>MAKSSGKEYVSPSYCNFPPLFSIQKVATTRESQFQMWSDLIISYLEHQRKTSIYVEKEVNSPPFCNPKINRKLKVNDLRSILDHMSKNGYGNWDDSEKTVFSCSWKKLGTWANSIYQWAVKEGQIGKILTLFDLHSGDAASHTEFHGMDAKLLLRVLNVLEEQGKARVYKDGDVVDEFGVRFYEV</sequence>
<organism evidence="4 5">
    <name type="scientific">Reticulomyxa filosa</name>
    <dbReference type="NCBI Taxonomy" id="46433"/>
    <lineage>
        <taxon>Eukaryota</taxon>
        <taxon>Sar</taxon>
        <taxon>Rhizaria</taxon>
        <taxon>Retaria</taxon>
        <taxon>Foraminifera</taxon>
        <taxon>Monothalamids</taxon>
        <taxon>Reticulomyxidae</taxon>
        <taxon>Reticulomyxa</taxon>
    </lineage>
</organism>
<dbReference type="EMBL" id="ASPP01018971">
    <property type="protein sequence ID" value="ETO15592.1"/>
    <property type="molecule type" value="Genomic_DNA"/>
</dbReference>
<dbReference type="Proteomes" id="UP000023152">
    <property type="component" value="Unassembled WGS sequence"/>
</dbReference>
<proteinExistence type="inferred from homology"/>
<evidence type="ECO:0008006" key="6">
    <source>
        <dbReference type="Google" id="ProtNLM"/>
    </source>
</evidence>
<dbReference type="Gene3D" id="1.10.10.570">
    <property type="entry name" value="Winged helix' DNA-binding domain. Chain C. Domain 1"/>
    <property type="match status" value="1"/>
</dbReference>
<dbReference type="OrthoDB" id="245150at2759"/>
<dbReference type="GO" id="GO:0042803">
    <property type="term" value="F:protein homodimerization activity"/>
    <property type="evidence" value="ECO:0007669"/>
    <property type="project" value="TreeGrafter"/>
</dbReference>
<evidence type="ECO:0000256" key="3">
    <source>
        <dbReference type="ARBA" id="ARBA00022927"/>
    </source>
</evidence>
<dbReference type="SUPFAM" id="SSF46785">
    <property type="entry name" value="Winged helix' DNA-binding domain"/>
    <property type="match status" value="2"/>
</dbReference>
<gene>
    <name evidence="4" type="ORF">RFI_21771</name>
</gene>
<reference evidence="4 5" key="1">
    <citation type="journal article" date="2013" name="Curr. Biol.">
        <title>The Genome of the Foraminiferan Reticulomyxa filosa.</title>
        <authorList>
            <person name="Glockner G."/>
            <person name="Hulsmann N."/>
            <person name="Schleicher M."/>
            <person name="Noegel A.A."/>
            <person name="Eichinger L."/>
            <person name="Gallinger C."/>
            <person name="Pawlowski J."/>
            <person name="Sierra R."/>
            <person name="Euteneuer U."/>
            <person name="Pillet L."/>
            <person name="Moustafa A."/>
            <person name="Platzer M."/>
            <person name="Groth M."/>
            <person name="Szafranski K."/>
            <person name="Schliwa M."/>
        </authorList>
    </citation>
    <scope>NUCLEOTIDE SEQUENCE [LARGE SCALE GENOMIC DNA]</scope>
</reference>
<evidence type="ECO:0000313" key="5">
    <source>
        <dbReference type="Proteomes" id="UP000023152"/>
    </source>
</evidence>
<dbReference type="InterPro" id="IPR036390">
    <property type="entry name" value="WH_DNA-bd_sf"/>
</dbReference>
<dbReference type="OMA" id="PFYTVQP"/>
<dbReference type="InterPro" id="IPR014041">
    <property type="entry name" value="ESCRT-II_cplx_Vps25-sub_N"/>
</dbReference>